<dbReference type="GO" id="GO:0071949">
    <property type="term" value="F:FAD binding"/>
    <property type="evidence" value="ECO:0007669"/>
    <property type="project" value="TreeGrafter"/>
</dbReference>
<feature type="domain" description="MTHFR SAM-binding regulatory" evidence="1">
    <location>
        <begin position="1"/>
        <end position="121"/>
    </location>
</feature>
<keyword evidence="3" id="KW-1185">Reference proteome</keyword>
<dbReference type="Proteomes" id="UP000553632">
    <property type="component" value="Unassembled WGS sequence"/>
</dbReference>
<dbReference type="AlphaFoldDB" id="A0A7J6SSA9"/>
<dbReference type="PANTHER" id="PTHR45754:SF3">
    <property type="entry name" value="METHYLENETETRAHYDROFOLATE REDUCTASE (NADPH)"/>
    <property type="match status" value="1"/>
</dbReference>
<proteinExistence type="predicted"/>
<dbReference type="EMBL" id="JABANO010016097">
    <property type="protein sequence ID" value="KAF4735741.1"/>
    <property type="molecule type" value="Genomic_DNA"/>
</dbReference>
<gene>
    <name evidence="2" type="ORF">FOZ63_017538</name>
</gene>
<comment type="caution">
    <text evidence="2">The sequence shown here is derived from an EMBL/GenBank/DDBJ whole genome shotgun (WGS) entry which is preliminary data.</text>
</comment>
<feature type="non-terminal residue" evidence="2">
    <location>
        <position position="1"/>
    </location>
</feature>
<dbReference type="Pfam" id="PF21895">
    <property type="entry name" value="MTHFR_C"/>
    <property type="match status" value="1"/>
</dbReference>
<dbReference type="PANTHER" id="PTHR45754">
    <property type="entry name" value="METHYLENETETRAHYDROFOLATE REDUCTASE"/>
    <property type="match status" value="1"/>
</dbReference>
<sequence length="124" mass="14032">MWGDHVPNGDHVRRVFTAFIKGEVKRLPWCTESPTEETLFIQKQLIRLNQCNMLTINSQPRVNGALSTDPYVGWGPGGGFVYQKAYVEFFCPESQLEQLIRGIEGEKYESISYMAVTADGSKVK</sequence>
<dbReference type="InterPro" id="IPR053806">
    <property type="entry name" value="MTHFR_C"/>
</dbReference>
<dbReference type="GO" id="GO:0009086">
    <property type="term" value="P:methionine biosynthetic process"/>
    <property type="evidence" value="ECO:0007669"/>
    <property type="project" value="TreeGrafter"/>
</dbReference>
<protein>
    <recommendedName>
        <fullName evidence="1">MTHFR SAM-binding regulatory domain-containing protein</fullName>
    </recommendedName>
</protein>
<organism evidence="2 3">
    <name type="scientific">Perkinsus olseni</name>
    <name type="common">Perkinsus atlanticus</name>
    <dbReference type="NCBI Taxonomy" id="32597"/>
    <lineage>
        <taxon>Eukaryota</taxon>
        <taxon>Sar</taxon>
        <taxon>Alveolata</taxon>
        <taxon>Perkinsozoa</taxon>
        <taxon>Perkinsea</taxon>
        <taxon>Perkinsida</taxon>
        <taxon>Perkinsidae</taxon>
        <taxon>Perkinsus</taxon>
    </lineage>
</organism>
<accession>A0A7J6SSA9</accession>
<dbReference type="GO" id="GO:0035999">
    <property type="term" value="P:tetrahydrofolate interconversion"/>
    <property type="evidence" value="ECO:0007669"/>
    <property type="project" value="TreeGrafter"/>
</dbReference>
<name>A0A7J6SSA9_PEROL</name>
<evidence type="ECO:0000313" key="2">
    <source>
        <dbReference type="EMBL" id="KAF4735741.1"/>
    </source>
</evidence>
<evidence type="ECO:0000313" key="3">
    <source>
        <dbReference type="Proteomes" id="UP000553632"/>
    </source>
</evidence>
<dbReference type="GO" id="GO:0004489">
    <property type="term" value="F:methylenetetrahydrofolate reductase [NAD(P)H] activity"/>
    <property type="evidence" value="ECO:0007669"/>
    <property type="project" value="TreeGrafter"/>
</dbReference>
<dbReference type="GO" id="GO:0005829">
    <property type="term" value="C:cytosol"/>
    <property type="evidence" value="ECO:0007669"/>
    <property type="project" value="TreeGrafter"/>
</dbReference>
<reference evidence="2 3" key="1">
    <citation type="submission" date="2020-04" db="EMBL/GenBank/DDBJ databases">
        <title>Perkinsus olseni comparative genomics.</title>
        <authorList>
            <person name="Bogema D.R."/>
        </authorList>
    </citation>
    <scope>NUCLEOTIDE SEQUENCE [LARGE SCALE GENOMIC DNA]</scope>
    <source>
        <strain evidence="2 3">ATCC PRA-207</strain>
    </source>
</reference>
<evidence type="ECO:0000259" key="1">
    <source>
        <dbReference type="Pfam" id="PF21895"/>
    </source>
</evidence>